<dbReference type="AlphaFoldDB" id="A0A8B8GA51"/>
<evidence type="ECO:0000256" key="5">
    <source>
        <dbReference type="ARBA" id="ARBA00023136"/>
    </source>
</evidence>
<keyword evidence="2 7" id="KW-0808">Transferase</keyword>
<evidence type="ECO:0000256" key="4">
    <source>
        <dbReference type="ARBA" id="ARBA00022989"/>
    </source>
</evidence>
<comment type="subcellular location">
    <subcellularLocation>
        <location evidence="1">Membrane</location>
        <topology evidence="1">Multi-pass membrane protein</topology>
    </subcellularLocation>
</comment>
<dbReference type="PROSITE" id="PS50216">
    <property type="entry name" value="DHHC"/>
    <property type="match status" value="1"/>
</dbReference>
<keyword evidence="4 7" id="KW-1133">Transmembrane helix</keyword>
<evidence type="ECO:0000256" key="6">
    <source>
        <dbReference type="ARBA" id="ARBA00023315"/>
    </source>
</evidence>
<dbReference type="PANTHER" id="PTHR12246">
    <property type="entry name" value="PALMITOYLTRANSFERASE ZDHHC16"/>
    <property type="match status" value="1"/>
</dbReference>
<dbReference type="GO" id="GO:0019706">
    <property type="term" value="F:protein-cysteine S-palmitoyltransferase activity"/>
    <property type="evidence" value="ECO:0007669"/>
    <property type="project" value="UniProtKB-EC"/>
</dbReference>
<accession>A0A8B8GA51</accession>
<evidence type="ECO:0000256" key="3">
    <source>
        <dbReference type="ARBA" id="ARBA00022692"/>
    </source>
</evidence>
<keyword evidence="6 7" id="KW-0012">Acyltransferase</keyword>
<evidence type="ECO:0000259" key="8">
    <source>
        <dbReference type="Pfam" id="PF01529"/>
    </source>
</evidence>
<dbReference type="Proteomes" id="UP000694846">
    <property type="component" value="Unplaced"/>
</dbReference>
<dbReference type="OrthoDB" id="331948at2759"/>
<feature type="transmembrane region" description="Helical" evidence="7">
    <location>
        <begin position="49"/>
        <end position="67"/>
    </location>
</feature>
<comment type="catalytic activity">
    <reaction evidence="7">
        <text>L-cysteinyl-[protein] + hexadecanoyl-CoA = S-hexadecanoyl-L-cysteinyl-[protein] + CoA</text>
        <dbReference type="Rhea" id="RHEA:36683"/>
        <dbReference type="Rhea" id="RHEA-COMP:10131"/>
        <dbReference type="Rhea" id="RHEA-COMP:11032"/>
        <dbReference type="ChEBI" id="CHEBI:29950"/>
        <dbReference type="ChEBI" id="CHEBI:57287"/>
        <dbReference type="ChEBI" id="CHEBI:57379"/>
        <dbReference type="ChEBI" id="CHEBI:74151"/>
        <dbReference type="EC" id="2.3.1.225"/>
    </reaction>
</comment>
<protein>
    <recommendedName>
        <fullName evidence="7">Palmitoyltransferase</fullName>
        <ecNumber evidence="7">2.3.1.225</ecNumber>
    </recommendedName>
</protein>
<dbReference type="RefSeq" id="XP_025419672.1">
    <property type="nucleotide sequence ID" value="XM_025563887.1"/>
</dbReference>
<feature type="transmembrane region" description="Helical" evidence="7">
    <location>
        <begin position="17"/>
        <end position="37"/>
    </location>
</feature>
<dbReference type="InterPro" id="IPR001594">
    <property type="entry name" value="Palmitoyltrfase_DHHC"/>
</dbReference>
<dbReference type="Pfam" id="PF01529">
    <property type="entry name" value="DHHC"/>
    <property type="match status" value="1"/>
</dbReference>
<keyword evidence="9" id="KW-1185">Reference proteome</keyword>
<gene>
    <name evidence="10" type="primary">LOC112689994</name>
</gene>
<keyword evidence="5 7" id="KW-0472">Membrane</keyword>
<feature type="transmembrane region" description="Helical" evidence="7">
    <location>
        <begin position="154"/>
        <end position="174"/>
    </location>
</feature>
<name>A0A8B8GA51_9HEMI</name>
<keyword evidence="3 7" id="KW-0812">Transmembrane</keyword>
<comment type="domain">
    <text evidence="7">The DHHC domain is required for palmitoyltransferase activity.</text>
</comment>
<feature type="transmembrane region" description="Helical" evidence="7">
    <location>
        <begin position="194"/>
        <end position="214"/>
    </location>
</feature>
<evidence type="ECO:0000256" key="1">
    <source>
        <dbReference type="ARBA" id="ARBA00004141"/>
    </source>
</evidence>
<sequence>MVRSVPAATIKMVQDPCGIFCILFTYTSIVYADYVVIKWVVLHTMQDSLWAPFHIVLFNTFLLLLTVSHLRAMCSDPGTVPLPHTNDSLSDLRQVNEPLVKREDWTMCTRCETFRPPRAHHCRICKRCIRRMDHHCPWINNCVGEKNQKYFVQFLFFVCILSAYTIMLVIMSWVRECRQCKLYDMDTRQTQVLHSVILIMESALFGMFVIAILYDQMDAIYNDQTTMEQTIYKRSNPLHRYIFSSICRWPKISRSTSKLNIRSV</sequence>
<dbReference type="GeneID" id="112689994"/>
<proteinExistence type="inferred from homology"/>
<evidence type="ECO:0000313" key="9">
    <source>
        <dbReference type="Proteomes" id="UP000694846"/>
    </source>
</evidence>
<evidence type="ECO:0000313" key="10">
    <source>
        <dbReference type="RefSeq" id="XP_025419672.1"/>
    </source>
</evidence>
<feature type="domain" description="Palmitoyltransferase DHHC" evidence="8">
    <location>
        <begin position="104"/>
        <end position="230"/>
    </location>
</feature>
<dbReference type="InterPro" id="IPR039859">
    <property type="entry name" value="PFA4/ZDH16/20/ERF2-like"/>
</dbReference>
<comment type="similarity">
    <text evidence="7">Belongs to the DHHC palmitoyltransferase family.</text>
</comment>
<reference evidence="10" key="1">
    <citation type="submission" date="2025-08" db="UniProtKB">
        <authorList>
            <consortium name="RefSeq"/>
        </authorList>
    </citation>
    <scope>IDENTIFICATION</scope>
    <source>
        <tissue evidence="10">Whole body</tissue>
    </source>
</reference>
<dbReference type="EC" id="2.3.1.225" evidence="7"/>
<organism evidence="9 10">
    <name type="scientific">Sipha flava</name>
    <name type="common">yellow sugarcane aphid</name>
    <dbReference type="NCBI Taxonomy" id="143950"/>
    <lineage>
        <taxon>Eukaryota</taxon>
        <taxon>Metazoa</taxon>
        <taxon>Ecdysozoa</taxon>
        <taxon>Arthropoda</taxon>
        <taxon>Hexapoda</taxon>
        <taxon>Insecta</taxon>
        <taxon>Pterygota</taxon>
        <taxon>Neoptera</taxon>
        <taxon>Paraneoptera</taxon>
        <taxon>Hemiptera</taxon>
        <taxon>Sternorrhyncha</taxon>
        <taxon>Aphidomorpha</taxon>
        <taxon>Aphidoidea</taxon>
        <taxon>Aphididae</taxon>
        <taxon>Sipha</taxon>
    </lineage>
</organism>
<evidence type="ECO:0000256" key="7">
    <source>
        <dbReference type="RuleBase" id="RU079119"/>
    </source>
</evidence>
<evidence type="ECO:0000256" key="2">
    <source>
        <dbReference type="ARBA" id="ARBA00022679"/>
    </source>
</evidence>
<dbReference type="GO" id="GO:0016020">
    <property type="term" value="C:membrane"/>
    <property type="evidence" value="ECO:0007669"/>
    <property type="project" value="UniProtKB-SubCell"/>
</dbReference>